<feature type="domain" description="ABC transporter" evidence="5">
    <location>
        <begin position="2"/>
        <end position="231"/>
    </location>
</feature>
<evidence type="ECO:0000256" key="4">
    <source>
        <dbReference type="ARBA" id="ARBA00022840"/>
    </source>
</evidence>
<comment type="similarity">
    <text evidence="1">Belongs to the ABC transporter superfamily.</text>
</comment>
<accession>I1DXF6</accession>
<dbReference type="InterPro" id="IPR027417">
    <property type="entry name" value="P-loop_NTPase"/>
</dbReference>
<dbReference type="CDD" id="cd03230">
    <property type="entry name" value="ABC_DR_subfamily_A"/>
    <property type="match status" value="1"/>
</dbReference>
<evidence type="ECO:0000313" key="6">
    <source>
        <dbReference type="EMBL" id="GAB58734.1"/>
    </source>
</evidence>
<gene>
    <name evidence="6" type="ORF">RNAN_1722</name>
</gene>
<dbReference type="PROSITE" id="PS50893">
    <property type="entry name" value="ABC_TRANSPORTER_2"/>
    <property type="match status" value="1"/>
</dbReference>
<dbReference type="PANTHER" id="PTHR43335">
    <property type="entry name" value="ABC TRANSPORTER, ATP-BINDING PROTEIN"/>
    <property type="match status" value="1"/>
</dbReference>
<evidence type="ECO:0000313" key="7">
    <source>
        <dbReference type="Proteomes" id="UP000004374"/>
    </source>
</evidence>
<proteinExistence type="inferred from homology"/>
<dbReference type="AlphaFoldDB" id="I1DXF6"/>
<dbReference type="OrthoDB" id="9805029at2"/>
<reference evidence="6 7" key="1">
    <citation type="journal article" date="2012" name="J. Bacteriol.">
        <title>Genome Sequence of the Protease-Producing Bacterium Rheinheimera nanhaiensis E407-8T, Isolated from Deep-Sea Sediment of the South China Sea.</title>
        <authorList>
            <person name="Zhang X.-Y."/>
            <person name="Zhang Y.-J."/>
            <person name="Qin Q.-L."/>
            <person name="Xie B.-B."/>
            <person name="Chen X.-L."/>
            <person name="Zhou B.-C."/>
            <person name="Zhang Y.-Z."/>
        </authorList>
    </citation>
    <scope>NUCLEOTIDE SEQUENCE [LARGE SCALE GENOMIC DNA]</scope>
    <source>
        <strain evidence="6 7">E407-8</strain>
    </source>
</reference>
<dbReference type="STRING" id="562729.RNAN_1722"/>
<evidence type="ECO:0000256" key="3">
    <source>
        <dbReference type="ARBA" id="ARBA00022741"/>
    </source>
</evidence>
<evidence type="ECO:0000256" key="2">
    <source>
        <dbReference type="ARBA" id="ARBA00022448"/>
    </source>
</evidence>
<dbReference type="RefSeq" id="WP_008220673.1">
    <property type="nucleotide sequence ID" value="NZ_BAFK01000008.1"/>
</dbReference>
<dbReference type="EMBL" id="BAFK01000008">
    <property type="protein sequence ID" value="GAB58734.1"/>
    <property type="molecule type" value="Genomic_DNA"/>
</dbReference>
<dbReference type="InterPro" id="IPR003593">
    <property type="entry name" value="AAA+_ATPase"/>
</dbReference>
<keyword evidence="3" id="KW-0547">Nucleotide-binding</keyword>
<protein>
    <submittedName>
        <fullName evidence="6">Antibiotic transport system ATP-binding protein</fullName>
    </submittedName>
</protein>
<evidence type="ECO:0000256" key="1">
    <source>
        <dbReference type="ARBA" id="ARBA00005417"/>
    </source>
</evidence>
<dbReference type="Gene3D" id="3.40.50.300">
    <property type="entry name" value="P-loop containing nucleotide triphosphate hydrolases"/>
    <property type="match status" value="1"/>
</dbReference>
<dbReference type="GO" id="GO:0016887">
    <property type="term" value="F:ATP hydrolysis activity"/>
    <property type="evidence" value="ECO:0007669"/>
    <property type="project" value="InterPro"/>
</dbReference>
<dbReference type="PANTHER" id="PTHR43335:SF4">
    <property type="entry name" value="ABC TRANSPORTER, ATP-BINDING PROTEIN"/>
    <property type="match status" value="1"/>
</dbReference>
<evidence type="ECO:0000259" key="5">
    <source>
        <dbReference type="PROSITE" id="PS50893"/>
    </source>
</evidence>
<dbReference type="InterPro" id="IPR003439">
    <property type="entry name" value="ABC_transporter-like_ATP-bd"/>
</dbReference>
<name>I1DXF6_9GAMM</name>
<keyword evidence="2" id="KW-0813">Transport</keyword>
<sequence>MLQVSHLTRRYGAMLAVNNVSFTIKPGEIVGLLGHNGAGKTTIMKMLTGYLDADSGSISLNGADMAVDRAAIQAQIGYLPESLPLYPDMTVADYLDYAATLKGLSGSAKTAAIRYAIAATDIAAKLLAPIATLSRGFKQRVGVAQAILSRPKLLILDEPTNGLDPAQTEAMRNLIRQLAKDATVILSTHIMQEVDALCSQVLMLRAGELVLDSSLSTLRQSNSVQLHSTISLSALREALAPAVAGLEISQLADGQYRLTLNDTQHDLKAVCQATAQAVFHANASLSQLFIEQRDLETVFRQLNSNTEVQDAA</sequence>
<organism evidence="6 7">
    <name type="scientific">Rheinheimera nanhaiensis E407-8</name>
    <dbReference type="NCBI Taxonomy" id="562729"/>
    <lineage>
        <taxon>Bacteria</taxon>
        <taxon>Pseudomonadati</taxon>
        <taxon>Pseudomonadota</taxon>
        <taxon>Gammaproteobacteria</taxon>
        <taxon>Chromatiales</taxon>
        <taxon>Chromatiaceae</taxon>
        <taxon>Rheinheimera</taxon>
    </lineage>
</organism>
<keyword evidence="7" id="KW-1185">Reference proteome</keyword>
<dbReference type="SUPFAM" id="SSF52540">
    <property type="entry name" value="P-loop containing nucleoside triphosphate hydrolases"/>
    <property type="match status" value="1"/>
</dbReference>
<dbReference type="Proteomes" id="UP000004374">
    <property type="component" value="Unassembled WGS sequence"/>
</dbReference>
<comment type="caution">
    <text evidence="6">The sequence shown here is derived from an EMBL/GenBank/DDBJ whole genome shotgun (WGS) entry which is preliminary data.</text>
</comment>
<dbReference type="GO" id="GO:0005524">
    <property type="term" value="F:ATP binding"/>
    <property type="evidence" value="ECO:0007669"/>
    <property type="project" value="UniProtKB-KW"/>
</dbReference>
<dbReference type="Pfam" id="PF00005">
    <property type="entry name" value="ABC_tran"/>
    <property type="match status" value="1"/>
</dbReference>
<keyword evidence="4 6" id="KW-0067">ATP-binding</keyword>
<dbReference type="SMART" id="SM00382">
    <property type="entry name" value="AAA"/>
    <property type="match status" value="1"/>
</dbReference>